<dbReference type="Pfam" id="PF20539">
    <property type="entry name" value="DUF6754"/>
    <property type="match status" value="1"/>
</dbReference>
<feature type="domain" description="DUF6754" evidence="2">
    <location>
        <begin position="7"/>
        <end position="254"/>
    </location>
</feature>
<keyword evidence="1" id="KW-1133">Transmembrane helix</keyword>
<keyword evidence="1" id="KW-0812">Transmembrane</keyword>
<dbReference type="EMBL" id="CP062796">
    <property type="protein sequence ID" value="QUL98573.1"/>
    <property type="molecule type" value="Genomic_DNA"/>
</dbReference>
<sequence>MTYVYQGRGFILVVFVVLSGAIFYRIRLARTGKVPYLRKLAGVSAIEEAVGRATELGRPIVFSPGIAGLGGEYGAQTFAALEILGYVARTAAKYDTRIIVGIRIPEVLPIAEEIVRSAFAAEGKLDRYNPDDVRFLSQAQFAYAAGVMGIMERERPGATFLIGGFWAESLMFAEVGNSIGALQIAGTANLHQIQFFVAACDYTLLGEEMFAVGAYFSGDPVKKAIIAGQDFGKIIAIFLIVAGTLFATFGLESIVNRVINW</sequence>
<reference evidence="3" key="2">
    <citation type="journal article" date="2023" name="Biology">
        <title>Prokaryotic Life Associated with Coal-Fire Gas Vents Revealed by Metagenomics.</title>
        <authorList>
            <person name="Kadnikov V.V."/>
            <person name="Mardanov A.V."/>
            <person name="Beletsky A.V."/>
            <person name="Karnachuk O.V."/>
            <person name="Ravin N.V."/>
        </authorList>
    </citation>
    <scope>NUCLEOTIDE SEQUENCE</scope>
    <source>
        <strain evidence="3">Bu02</strain>
    </source>
</reference>
<feature type="transmembrane region" description="Helical" evidence="1">
    <location>
        <begin position="231"/>
        <end position="251"/>
    </location>
</feature>
<evidence type="ECO:0000259" key="2">
    <source>
        <dbReference type="Pfam" id="PF20539"/>
    </source>
</evidence>
<feature type="transmembrane region" description="Helical" evidence="1">
    <location>
        <begin position="6"/>
        <end position="24"/>
    </location>
</feature>
<reference evidence="3" key="1">
    <citation type="submission" date="2020-10" db="EMBL/GenBank/DDBJ databases">
        <authorList>
            <person name="Kadnikov V."/>
            <person name="Beletsky A.V."/>
            <person name="Mardanov A.V."/>
            <person name="Karnachuk O.V."/>
            <person name="Ravin N.V."/>
        </authorList>
    </citation>
    <scope>NUCLEOTIDE SEQUENCE</scope>
    <source>
        <strain evidence="3">Bu02</strain>
    </source>
</reference>
<proteinExistence type="predicted"/>
<dbReference type="KEGG" id="fcz:IMF26_00255"/>
<organism evidence="3">
    <name type="scientific">Candidatus Fermentithermobacillus carboniphilus</name>
    <dbReference type="NCBI Taxonomy" id="3085328"/>
    <lineage>
        <taxon>Bacteria</taxon>
        <taxon>Bacillati</taxon>
        <taxon>Bacillota</taxon>
        <taxon>Candidatus Fermentithermobacillia</taxon>
        <taxon>Candidatus Fermentithermobacillales</taxon>
        <taxon>Candidatus Fermentithermobacillaceae</taxon>
        <taxon>Candidatus Fermentithermobacillus</taxon>
    </lineage>
</organism>
<keyword evidence="1" id="KW-0472">Membrane</keyword>
<gene>
    <name evidence="3" type="ORF">IMF26_00255</name>
</gene>
<dbReference type="InterPro" id="IPR046642">
    <property type="entry name" value="DUF6754"/>
</dbReference>
<name>A0AAT9LCQ8_9FIRM</name>
<protein>
    <recommendedName>
        <fullName evidence="2">DUF6754 domain-containing protein</fullName>
    </recommendedName>
</protein>
<dbReference type="AlphaFoldDB" id="A0AAT9LCQ8"/>
<evidence type="ECO:0000313" key="3">
    <source>
        <dbReference type="EMBL" id="QUL98573.1"/>
    </source>
</evidence>
<evidence type="ECO:0000256" key="1">
    <source>
        <dbReference type="SAM" id="Phobius"/>
    </source>
</evidence>
<accession>A0AAT9LCQ8</accession>